<evidence type="ECO:0000256" key="2">
    <source>
        <dbReference type="ARBA" id="ARBA00022670"/>
    </source>
</evidence>
<keyword evidence="4" id="KW-0548">Nucleotidyltransferase</keyword>
<evidence type="ECO:0000256" key="12">
    <source>
        <dbReference type="ARBA" id="ARBA00022918"/>
    </source>
</evidence>
<evidence type="ECO:0000313" key="19">
    <source>
        <dbReference type="EMBL" id="WVZ25177.1"/>
    </source>
</evidence>
<dbReference type="GO" id="GO:0008270">
    <property type="term" value="F:zinc ion binding"/>
    <property type="evidence" value="ECO:0007669"/>
    <property type="project" value="InterPro"/>
</dbReference>
<dbReference type="Pfam" id="PF17917">
    <property type="entry name" value="RT_RNaseH"/>
    <property type="match status" value="1"/>
</dbReference>
<evidence type="ECO:0000256" key="7">
    <source>
        <dbReference type="ARBA" id="ARBA00022750"/>
    </source>
</evidence>
<keyword evidence="20" id="KW-1185">Reference proteome</keyword>
<dbReference type="SUPFAM" id="SSF53098">
    <property type="entry name" value="Ribonuclease H-like"/>
    <property type="match status" value="1"/>
</dbReference>
<feature type="domain" description="Integrase catalytic" evidence="18">
    <location>
        <begin position="1145"/>
        <end position="1237"/>
    </location>
</feature>
<dbReference type="CDD" id="cd00303">
    <property type="entry name" value="retropepsin_like"/>
    <property type="match status" value="1"/>
</dbReference>
<dbReference type="PANTHER" id="PTHR37984">
    <property type="entry name" value="PROTEIN CBG26694"/>
    <property type="match status" value="1"/>
</dbReference>
<evidence type="ECO:0000259" key="18">
    <source>
        <dbReference type="PROSITE" id="PS50994"/>
    </source>
</evidence>
<dbReference type="Gene3D" id="3.30.420.10">
    <property type="entry name" value="Ribonuclease H-like superfamily/Ribonuclease H"/>
    <property type="match status" value="1"/>
</dbReference>
<keyword evidence="10" id="KW-0460">Magnesium</keyword>
<dbReference type="Gene3D" id="3.30.70.270">
    <property type="match status" value="2"/>
</dbReference>
<evidence type="ECO:0000256" key="16">
    <source>
        <dbReference type="SAM" id="MobiDB-lite"/>
    </source>
</evidence>
<dbReference type="SUPFAM" id="SSF56672">
    <property type="entry name" value="DNA/RNA polymerases"/>
    <property type="match status" value="1"/>
</dbReference>
<dbReference type="InterPro" id="IPR043128">
    <property type="entry name" value="Rev_trsase/Diguanyl_cyclase"/>
</dbReference>
<dbReference type="InterPro" id="IPR041373">
    <property type="entry name" value="RT_RNaseH"/>
</dbReference>
<dbReference type="EMBL" id="CP144700">
    <property type="protein sequence ID" value="WVZ25177.1"/>
    <property type="molecule type" value="Genomic_DNA"/>
</dbReference>
<keyword evidence="11" id="KW-0229">DNA integration</keyword>
<keyword evidence="3" id="KW-0808">Transferase</keyword>
<keyword evidence="12" id="KW-0695">RNA-directed DNA polymerase</keyword>
<dbReference type="InterPro" id="IPR036397">
    <property type="entry name" value="RNaseH_sf"/>
</dbReference>
<keyword evidence="2" id="KW-0645">Protease</keyword>
<evidence type="ECO:0000256" key="10">
    <source>
        <dbReference type="ARBA" id="ARBA00022842"/>
    </source>
</evidence>
<keyword evidence="7" id="KW-0064">Aspartyl protease</keyword>
<feature type="compositionally biased region" description="Low complexity" evidence="16">
    <location>
        <begin position="278"/>
        <end position="301"/>
    </location>
</feature>
<feature type="domain" description="Reverse transcriptase" evidence="17">
    <location>
        <begin position="561"/>
        <end position="740"/>
    </location>
</feature>
<dbReference type="GO" id="GO:0003964">
    <property type="term" value="F:RNA-directed DNA polymerase activity"/>
    <property type="evidence" value="ECO:0007669"/>
    <property type="project" value="UniProtKB-KW"/>
</dbReference>
<dbReference type="GO" id="GO:0003677">
    <property type="term" value="F:DNA binding"/>
    <property type="evidence" value="ECO:0007669"/>
    <property type="project" value="UniProtKB-KW"/>
</dbReference>
<dbReference type="Gene3D" id="2.40.70.10">
    <property type="entry name" value="Acid Proteases"/>
    <property type="match status" value="1"/>
</dbReference>
<evidence type="ECO:0000256" key="15">
    <source>
        <dbReference type="ARBA" id="ARBA00023172"/>
    </source>
</evidence>
<keyword evidence="5" id="KW-0540">Nuclease</keyword>
<keyword evidence="15" id="KW-0233">DNA recombination</keyword>
<dbReference type="InterPro" id="IPR005162">
    <property type="entry name" value="Retrotrans_gag_dom"/>
</dbReference>
<evidence type="ECO:0000313" key="20">
    <source>
        <dbReference type="Proteomes" id="UP001374535"/>
    </source>
</evidence>
<evidence type="ECO:0000256" key="4">
    <source>
        <dbReference type="ARBA" id="ARBA00022695"/>
    </source>
</evidence>
<feature type="region of interest" description="Disordered" evidence="16">
    <location>
        <begin position="249"/>
        <end position="301"/>
    </location>
</feature>
<dbReference type="GO" id="GO:0004519">
    <property type="term" value="F:endonuclease activity"/>
    <property type="evidence" value="ECO:0007669"/>
    <property type="project" value="UniProtKB-KW"/>
</dbReference>
<dbReference type="InterPro" id="IPR000477">
    <property type="entry name" value="RT_dom"/>
</dbReference>
<dbReference type="CDD" id="cd01647">
    <property type="entry name" value="RT_LTR"/>
    <property type="match status" value="1"/>
</dbReference>
<evidence type="ECO:0000256" key="1">
    <source>
        <dbReference type="ARBA" id="ARBA00012493"/>
    </source>
</evidence>
<dbReference type="PANTHER" id="PTHR37984:SF5">
    <property type="entry name" value="PROTEIN NYNRIN-LIKE"/>
    <property type="match status" value="1"/>
</dbReference>
<dbReference type="InterPro" id="IPR050951">
    <property type="entry name" value="Retrovirus_Pol_polyprotein"/>
</dbReference>
<gene>
    <name evidence="19" type="ORF">V8G54_003721</name>
</gene>
<dbReference type="GO" id="GO:0004190">
    <property type="term" value="F:aspartic-type endopeptidase activity"/>
    <property type="evidence" value="ECO:0007669"/>
    <property type="project" value="UniProtKB-KW"/>
</dbReference>
<keyword evidence="8" id="KW-0255">Endonuclease</keyword>
<evidence type="ECO:0000256" key="14">
    <source>
        <dbReference type="ARBA" id="ARBA00023125"/>
    </source>
</evidence>
<evidence type="ECO:0000256" key="3">
    <source>
        <dbReference type="ARBA" id="ARBA00022679"/>
    </source>
</evidence>
<dbReference type="InterPro" id="IPR041588">
    <property type="entry name" value="Integrase_H2C2"/>
</dbReference>
<keyword evidence="13" id="KW-0239">DNA-directed DNA polymerase</keyword>
<evidence type="ECO:0000256" key="13">
    <source>
        <dbReference type="ARBA" id="ARBA00022932"/>
    </source>
</evidence>
<dbReference type="InterPro" id="IPR001584">
    <property type="entry name" value="Integrase_cat-core"/>
</dbReference>
<accession>A0AAQ3PDY9</accession>
<dbReference type="CDD" id="cd09274">
    <property type="entry name" value="RNase_HI_RT_Ty3"/>
    <property type="match status" value="1"/>
</dbReference>
<dbReference type="GO" id="GO:0006508">
    <property type="term" value="P:proteolysis"/>
    <property type="evidence" value="ECO:0007669"/>
    <property type="project" value="UniProtKB-KW"/>
</dbReference>
<dbReference type="Pfam" id="PF00078">
    <property type="entry name" value="RVT_1"/>
    <property type="match status" value="1"/>
</dbReference>
<name>A0AAQ3PDY9_VIGMU</name>
<evidence type="ECO:0000256" key="5">
    <source>
        <dbReference type="ARBA" id="ARBA00022722"/>
    </source>
</evidence>
<dbReference type="InterPro" id="IPR001878">
    <property type="entry name" value="Znf_CCHC"/>
</dbReference>
<evidence type="ECO:0000256" key="6">
    <source>
        <dbReference type="ARBA" id="ARBA00022723"/>
    </source>
</evidence>
<dbReference type="PROSITE" id="PS50878">
    <property type="entry name" value="RT_POL"/>
    <property type="match status" value="1"/>
</dbReference>
<dbReference type="InterPro" id="IPR012337">
    <property type="entry name" value="RNaseH-like_sf"/>
</dbReference>
<dbReference type="InterPro" id="IPR056924">
    <property type="entry name" value="SH3_Tf2-1"/>
</dbReference>
<dbReference type="Gene3D" id="3.10.10.10">
    <property type="entry name" value="HIV Type 1 Reverse Transcriptase, subunit A, domain 1"/>
    <property type="match status" value="1"/>
</dbReference>
<dbReference type="Pfam" id="PF24626">
    <property type="entry name" value="SH3_Tf2-1"/>
    <property type="match status" value="1"/>
</dbReference>
<dbReference type="GO" id="GO:0006310">
    <property type="term" value="P:DNA recombination"/>
    <property type="evidence" value="ECO:0007669"/>
    <property type="project" value="UniProtKB-KW"/>
</dbReference>
<sequence>MTPRLPPPPPPQNEPSESNARLEVNTALVQQNIVALQNLEAARITAENARISAENARMKSDHTQRQLMDMLARGVPTQGATSSAAPVQEWTLESFLQHHPARFNGKCSPDEADHWFQDMERIFEAKGCPDDRKLTYIQYLLTGEAGHWWNNMRAILERRGTPITWELFKTKFYTEYFPDSVCFAKEVEFLELTQGNRSVTEYVDRFKHLLRFSTVQVNEDWQCRKFENGLRKDVKLMFPALVEMARDMEKTKGEPEVQQSQRVQPLRRGSNSRMTPFSRPTSSRSRGSSSSSQPSVQQGPPSYVSPVRCYMCGGPHLQSVCPRLIGYKRCNLCRRDVHYARDCPTVRRTGPPPPRPAGRVIQRSGARPQTAGIVYALTGAEAPSAGNLIVSSCLLFGASCVALSDSGATHSFVSKACVERLGFRVNLICLPLQGLEVILGMDWLATNQILLDCGRKKLIFPSDNGETLLSLSMIVQDIWDDASCFIIMTHLDATQDSNSSTQGDQRMNMQVVNEFLDVFPEEVLGLPPPREVEFSIDLVSSAGPVSIAPYRMAPKQIEELLEKKFIRPSVSPWGAPVLLVKKKDDTSQLCVDYRQLNKLTIKNKYPLPRIDDLMDQLHGATVFSKIDLRLGYHQILVKPDDIQKTAFRSRYGHYEYVVMPFGVTNAPAIFMDYMNRIFRPFLDKFVVVFIDDILVYSKTQEEHEEHLRTVLGVLRERKLYVKLSKCDFWMEEVHFLGHVISTGGIAIDPAKVQTVMEWERPKTVTEVRSFVGLTGYYRRFIEIFSRDSSPVDSVDQEGSALCLKEKLTSATVLVIPNTGRPFEVYCDASHQGLGRVVAYASRQLKVHEKNYPTHDLELAAVVFALKNWRHYLYGAQFQVFSDHKSLKYLFDQKELNMRQRRWMEFLKDYDFELLYHPGKANVVADALSRKTVHMSSLMVREYELVESFSDLKLDVEFEPDGIRCCKLVISSDIFERIYEGQLVDHELLKSRSLIGTEQGKWFNTGTDGMLRFKGRTCVPDDWEIKRVILEEGHRSRFSIHPGMIKMYQDLEPSKWLYQDLKKSFWWSGMKKDVAQFVASCLTCQKAKVEHQRPGGLLQPLEIPEWKWDSITMDFENDVIWVIVDRLTKSAHFLAIDLRMSMAKLAIISDRDPRFTSRFWQTLQDEMGSRLQMSSAYHPQTDGQSERTIQSLEDLLRTCILDHLGAWDEVLPLVEFTYNNSYQASIGMAPFEALYGRRCRTPLCWFQDREAVLTGPELVQQTTEKVKLIQERLKASQSRQKSYADKRRKPLEFAVGDHVFLRVTPTTGVGRAIRAKKLSPKYLGPYQILRRIRPVAYEVAMPPQLANLHPVFHVSQLRKYVPDPSHVLEVEDIQLREDLSIEVQHVRVNENQTKWKKGRNVSSLI</sequence>
<organism evidence="19 20">
    <name type="scientific">Vigna mungo</name>
    <name type="common">Black gram</name>
    <name type="synonym">Phaseolus mungo</name>
    <dbReference type="NCBI Taxonomy" id="3915"/>
    <lineage>
        <taxon>Eukaryota</taxon>
        <taxon>Viridiplantae</taxon>
        <taxon>Streptophyta</taxon>
        <taxon>Embryophyta</taxon>
        <taxon>Tracheophyta</taxon>
        <taxon>Spermatophyta</taxon>
        <taxon>Magnoliopsida</taxon>
        <taxon>eudicotyledons</taxon>
        <taxon>Gunneridae</taxon>
        <taxon>Pentapetalae</taxon>
        <taxon>rosids</taxon>
        <taxon>fabids</taxon>
        <taxon>Fabales</taxon>
        <taxon>Fabaceae</taxon>
        <taxon>Papilionoideae</taxon>
        <taxon>50 kb inversion clade</taxon>
        <taxon>NPAAA clade</taxon>
        <taxon>indigoferoid/millettioid clade</taxon>
        <taxon>Phaseoleae</taxon>
        <taxon>Vigna</taxon>
    </lineage>
</organism>
<dbReference type="Gene3D" id="1.10.340.70">
    <property type="match status" value="1"/>
</dbReference>
<keyword evidence="14" id="KW-0238">DNA-binding</keyword>
<reference evidence="19 20" key="1">
    <citation type="journal article" date="2023" name="Life. Sci Alliance">
        <title>Evolutionary insights into 3D genome organization and epigenetic landscape of Vigna mungo.</title>
        <authorList>
            <person name="Junaid A."/>
            <person name="Singh B."/>
            <person name="Bhatia S."/>
        </authorList>
    </citation>
    <scope>NUCLEOTIDE SEQUENCE [LARGE SCALE GENOMIC DNA]</scope>
    <source>
        <strain evidence="19">Urdbean</strain>
    </source>
</reference>
<keyword evidence="9" id="KW-0378">Hydrolase</keyword>
<dbReference type="Pfam" id="PF03732">
    <property type="entry name" value="Retrotrans_gag"/>
    <property type="match status" value="1"/>
</dbReference>
<evidence type="ECO:0000256" key="9">
    <source>
        <dbReference type="ARBA" id="ARBA00022801"/>
    </source>
</evidence>
<dbReference type="InterPro" id="IPR021109">
    <property type="entry name" value="Peptidase_aspartic_dom_sf"/>
</dbReference>
<dbReference type="GO" id="GO:0015074">
    <property type="term" value="P:DNA integration"/>
    <property type="evidence" value="ECO:0007669"/>
    <property type="project" value="UniProtKB-KW"/>
</dbReference>
<proteinExistence type="predicted"/>
<dbReference type="InterPro" id="IPR043502">
    <property type="entry name" value="DNA/RNA_pol_sf"/>
</dbReference>
<feature type="compositionally biased region" description="Polar residues" evidence="16">
    <location>
        <begin position="257"/>
        <end position="275"/>
    </location>
</feature>
<dbReference type="Proteomes" id="UP001374535">
    <property type="component" value="Chromosome 1"/>
</dbReference>
<dbReference type="Gene3D" id="4.10.60.10">
    <property type="entry name" value="Zinc finger, CCHC-type"/>
    <property type="match status" value="1"/>
</dbReference>
<evidence type="ECO:0000256" key="8">
    <source>
        <dbReference type="ARBA" id="ARBA00022759"/>
    </source>
</evidence>
<evidence type="ECO:0000256" key="11">
    <source>
        <dbReference type="ARBA" id="ARBA00022908"/>
    </source>
</evidence>
<keyword evidence="6" id="KW-0479">Metal-binding</keyword>
<dbReference type="Pfam" id="PF08284">
    <property type="entry name" value="RVP_2"/>
    <property type="match status" value="1"/>
</dbReference>
<dbReference type="GO" id="GO:0003887">
    <property type="term" value="F:DNA-directed DNA polymerase activity"/>
    <property type="evidence" value="ECO:0007669"/>
    <property type="project" value="UniProtKB-KW"/>
</dbReference>
<dbReference type="Pfam" id="PF17921">
    <property type="entry name" value="Integrase_H2C2"/>
    <property type="match status" value="1"/>
</dbReference>
<evidence type="ECO:0000259" key="17">
    <source>
        <dbReference type="PROSITE" id="PS50878"/>
    </source>
</evidence>
<dbReference type="SMART" id="SM00343">
    <property type="entry name" value="ZnF_C2HC"/>
    <property type="match status" value="2"/>
</dbReference>
<protein>
    <recommendedName>
        <fullName evidence="1">RNA-directed DNA polymerase</fullName>
        <ecNumber evidence="1">2.7.7.49</ecNumber>
    </recommendedName>
</protein>
<dbReference type="EC" id="2.7.7.49" evidence="1"/>
<dbReference type="PROSITE" id="PS50994">
    <property type="entry name" value="INTEGRASE"/>
    <property type="match status" value="1"/>
</dbReference>